<keyword evidence="1" id="KW-1133">Transmembrane helix</keyword>
<keyword evidence="1" id="KW-0472">Membrane</keyword>
<protein>
    <submittedName>
        <fullName evidence="2">Uncharacterized protein</fullName>
    </submittedName>
</protein>
<accession>V5WFU1</accession>
<feature type="transmembrane region" description="Helical" evidence="1">
    <location>
        <begin position="12"/>
        <end position="35"/>
    </location>
</feature>
<proteinExistence type="predicted"/>
<dbReference type="EMBL" id="CP006939">
    <property type="protein sequence ID" value="AHC14697.1"/>
    <property type="molecule type" value="Genomic_DNA"/>
</dbReference>
<reference evidence="2 3" key="1">
    <citation type="journal article" date="2015" name="Stand. Genomic Sci.">
        <title>Complete genome sequence and description of Salinispira pacifica gen. nov., sp. nov., a novel spirochaete isolated form a hypersaline microbial mat.</title>
        <authorList>
            <person name="Ben Hania W."/>
            <person name="Joseph M."/>
            <person name="Schumann P."/>
            <person name="Bunk B."/>
            <person name="Fiebig A."/>
            <person name="Sproer C."/>
            <person name="Klenk H.P."/>
            <person name="Fardeau M.L."/>
            <person name="Spring S."/>
        </authorList>
    </citation>
    <scope>NUCLEOTIDE SEQUENCE [LARGE SCALE GENOMIC DNA]</scope>
    <source>
        <strain evidence="2 3">L21-RPul-D2</strain>
    </source>
</reference>
<organism evidence="2 3">
    <name type="scientific">Salinispira pacifica</name>
    <dbReference type="NCBI Taxonomy" id="1307761"/>
    <lineage>
        <taxon>Bacteria</taxon>
        <taxon>Pseudomonadati</taxon>
        <taxon>Spirochaetota</taxon>
        <taxon>Spirochaetia</taxon>
        <taxon>Spirochaetales</taxon>
        <taxon>Spirochaetaceae</taxon>
        <taxon>Salinispira</taxon>
    </lineage>
</organism>
<keyword evidence="3" id="KW-1185">Reference proteome</keyword>
<dbReference type="AlphaFoldDB" id="V5WFU1"/>
<dbReference type="RefSeq" id="WP_024267621.1">
    <property type="nucleotide sequence ID" value="NC_023035.1"/>
</dbReference>
<sequence>MDITMSAIEGTLIVAAGIIPLILLLGSIEKLLALVDEYRYRRRVRKQLRLIRQNFQSRIHDAA</sequence>
<name>V5WFU1_9SPIO</name>
<keyword evidence="1" id="KW-0812">Transmembrane</keyword>
<dbReference type="HOGENOM" id="CLU_2883336_0_0_12"/>
<evidence type="ECO:0000313" key="3">
    <source>
        <dbReference type="Proteomes" id="UP000018680"/>
    </source>
</evidence>
<gene>
    <name evidence="2" type="ORF">L21SP2_1296</name>
</gene>
<evidence type="ECO:0000313" key="2">
    <source>
        <dbReference type="EMBL" id="AHC14697.1"/>
    </source>
</evidence>
<evidence type="ECO:0000256" key="1">
    <source>
        <dbReference type="SAM" id="Phobius"/>
    </source>
</evidence>
<dbReference type="KEGG" id="slr:L21SP2_1296"/>
<dbReference type="Proteomes" id="UP000018680">
    <property type="component" value="Chromosome"/>
</dbReference>